<dbReference type="InterPro" id="IPR001387">
    <property type="entry name" value="Cro/C1-type_HTH"/>
</dbReference>
<dbReference type="Gene3D" id="3.30.450.20">
    <property type="entry name" value="PAS domain"/>
    <property type="match status" value="1"/>
</dbReference>
<evidence type="ECO:0000256" key="1">
    <source>
        <dbReference type="ARBA" id="ARBA00023015"/>
    </source>
</evidence>
<dbReference type="CDD" id="cd00093">
    <property type="entry name" value="HTH_XRE"/>
    <property type="match status" value="1"/>
</dbReference>
<dbReference type="RefSeq" id="WP_181234603.1">
    <property type="nucleotide sequence ID" value="NZ_PVNL01000147.1"/>
</dbReference>
<evidence type="ECO:0000256" key="2">
    <source>
        <dbReference type="ARBA" id="ARBA00023125"/>
    </source>
</evidence>
<dbReference type="InterPro" id="IPR016032">
    <property type="entry name" value="Sig_transdc_resp-reg_C-effctor"/>
</dbReference>
<name>A0A2S9XL72_9BACT</name>
<dbReference type="PROSITE" id="PS50943">
    <property type="entry name" value="HTH_CROC1"/>
    <property type="match status" value="1"/>
</dbReference>
<reference evidence="6 7" key="1">
    <citation type="submission" date="2018-03" db="EMBL/GenBank/DDBJ databases">
        <title>Draft Genome Sequences of the Obligatory Marine Myxobacteria Enhygromyxa salina SWB007.</title>
        <authorList>
            <person name="Poehlein A."/>
            <person name="Moghaddam J.A."/>
            <person name="Harms H."/>
            <person name="Alanjari M."/>
            <person name="Koenig G.M."/>
            <person name="Daniel R."/>
            <person name="Schaeberle T.F."/>
        </authorList>
    </citation>
    <scope>NUCLEOTIDE SEQUENCE [LARGE SCALE GENOMIC DNA]</scope>
    <source>
        <strain evidence="6 7">SWB007</strain>
    </source>
</reference>
<dbReference type="GO" id="GO:0006355">
    <property type="term" value="P:regulation of DNA-templated transcription"/>
    <property type="evidence" value="ECO:0007669"/>
    <property type="project" value="InterPro"/>
</dbReference>
<keyword evidence="2" id="KW-0238">DNA-binding</keyword>
<protein>
    <submittedName>
        <fullName evidence="6">Transcriptional regulatory protein UhpA</fullName>
    </submittedName>
</protein>
<accession>A0A2S9XL72</accession>
<dbReference type="InterPro" id="IPR000792">
    <property type="entry name" value="Tscrpt_reg_LuxR_C"/>
</dbReference>
<dbReference type="PROSITE" id="PS50043">
    <property type="entry name" value="HTH_LUXR_2"/>
    <property type="match status" value="1"/>
</dbReference>
<proteinExistence type="predicted"/>
<evidence type="ECO:0000259" key="5">
    <source>
        <dbReference type="PROSITE" id="PS50943"/>
    </source>
</evidence>
<dbReference type="Proteomes" id="UP000238823">
    <property type="component" value="Unassembled WGS sequence"/>
</dbReference>
<evidence type="ECO:0000313" key="6">
    <source>
        <dbReference type="EMBL" id="PRP93587.1"/>
    </source>
</evidence>
<dbReference type="SUPFAM" id="SSF47413">
    <property type="entry name" value="lambda repressor-like DNA-binding domains"/>
    <property type="match status" value="1"/>
</dbReference>
<dbReference type="AlphaFoldDB" id="A0A2S9XL72"/>
<comment type="caution">
    <text evidence="6">The sequence shown here is derived from an EMBL/GenBank/DDBJ whole genome shotgun (WGS) entry which is preliminary data.</text>
</comment>
<dbReference type="Gene3D" id="1.10.260.40">
    <property type="entry name" value="lambda repressor-like DNA-binding domains"/>
    <property type="match status" value="1"/>
</dbReference>
<dbReference type="CDD" id="cd06170">
    <property type="entry name" value="LuxR_C_like"/>
    <property type="match status" value="1"/>
</dbReference>
<dbReference type="InterPro" id="IPR010982">
    <property type="entry name" value="Lambda_DNA-bd_dom_sf"/>
</dbReference>
<dbReference type="PRINTS" id="PR00038">
    <property type="entry name" value="HTHLUXR"/>
</dbReference>
<sequence length="254" mass="28073">MAIVTPEDLGARVRELREGRGLTREKVAELTGLATDTVRRIALGYYEIEQLARLGHWTHDFVFGRTRVSAQLCDILRIDPDAELDLRACAPGIHPDDRGRYEDFVAALMLGHDAAPIDVRDGDGDGEVRRLRCRGRVWRSDDGQPRVARAVVLVLELDDTSNVGRVDALARANELAAARAGPGPQPSRRQPLTPRQLEVLRLLGGGQTMKEIGATLGVSPRTVAFHKYRIMEVLGVRTNAELLLHSLSRGLIRQ</sequence>
<keyword evidence="1" id="KW-0805">Transcription regulation</keyword>
<keyword evidence="3" id="KW-0804">Transcription</keyword>
<dbReference type="GO" id="GO:0003677">
    <property type="term" value="F:DNA binding"/>
    <property type="evidence" value="ECO:0007669"/>
    <property type="project" value="UniProtKB-KW"/>
</dbReference>
<evidence type="ECO:0000259" key="4">
    <source>
        <dbReference type="PROSITE" id="PS50043"/>
    </source>
</evidence>
<organism evidence="6 7">
    <name type="scientific">Enhygromyxa salina</name>
    <dbReference type="NCBI Taxonomy" id="215803"/>
    <lineage>
        <taxon>Bacteria</taxon>
        <taxon>Pseudomonadati</taxon>
        <taxon>Myxococcota</taxon>
        <taxon>Polyangia</taxon>
        <taxon>Nannocystales</taxon>
        <taxon>Nannocystaceae</taxon>
        <taxon>Enhygromyxa</taxon>
    </lineage>
</organism>
<dbReference type="InterPro" id="IPR035965">
    <property type="entry name" value="PAS-like_dom_sf"/>
</dbReference>
<dbReference type="SMART" id="SM00421">
    <property type="entry name" value="HTH_LUXR"/>
    <property type="match status" value="1"/>
</dbReference>
<dbReference type="EMBL" id="PVNL01000147">
    <property type="protein sequence ID" value="PRP93587.1"/>
    <property type="molecule type" value="Genomic_DNA"/>
</dbReference>
<dbReference type="PANTHER" id="PTHR44688">
    <property type="entry name" value="DNA-BINDING TRANSCRIPTIONAL ACTIVATOR DEVR_DOSR"/>
    <property type="match status" value="1"/>
</dbReference>
<evidence type="ECO:0000256" key="3">
    <source>
        <dbReference type="ARBA" id="ARBA00023163"/>
    </source>
</evidence>
<dbReference type="Pfam" id="PF00196">
    <property type="entry name" value="GerE"/>
    <property type="match status" value="1"/>
</dbReference>
<evidence type="ECO:0000313" key="7">
    <source>
        <dbReference type="Proteomes" id="UP000238823"/>
    </source>
</evidence>
<dbReference type="InterPro" id="IPR036388">
    <property type="entry name" value="WH-like_DNA-bd_sf"/>
</dbReference>
<gene>
    <name evidence="6" type="primary">uhpA</name>
    <name evidence="6" type="ORF">ENSA7_80150</name>
</gene>
<feature type="domain" description="HTH cro/C1-type" evidence="5">
    <location>
        <begin position="13"/>
        <end position="41"/>
    </location>
</feature>
<dbReference type="Gene3D" id="1.10.10.10">
    <property type="entry name" value="Winged helix-like DNA-binding domain superfamily/Winged helix DNA-binding domain"/>
    <property type="match status" value="1"/>
</dbReference>
<feature type="domain" description="HTH luxR-type" evidence="4">
    <location>
        <begin position="185"/>
        <end position="250"/>
    </location>
</feature>
<dbReference type="PANTHER" id="PTHR44688:SF16">
    <property type="entry name" value="DNA-BINDING TRANSCRIPTIONAL ACTIVATOR DEVR_DOSR"/>
    <property type="match status" value="1"/>
</dbReference>
<dbReference type="SUPFAM" id="SSF55785">
    <property type="entry name" value="PYP-like sensor domain (PAS domain)"/>
    <property type="match status" value="1"/>
</dbReference>
<dbReference type="SUPFAM" id="SSF46894">
    <property type="entry name" value="C-terminal effector domain of the bipartite response regulators"/>
    <property type="match status" value="1"/>
</dbReference>